<reference evidence="1" key="1">
    <citation type="journal article" date="2015" name="Proc. Natl. Acad. Sci. U.S.A.">
        <title>Networks of energetic and metabolic interactions define dynamics in microbial communities.</title>
        <authorList>
            <person name="Embree M."/>
            <person name="Liu J.K."/>
            <person name="Al-Bassam M.M."/>
            <person name="Zengler K."/>
        </authorList>
    </citation>
    <scope>NUCLEOTIDE SEQUENCE</scope>
</reference>
<evidence type="ECO:0000313" key="1">
    <source>
        <dbReference type="EMBL" id="KUG14409.1"/>
    </source>
</evidence>
<dbReference type="AlphaFoldDB" id="A0A0W8F0S2"/>
<comment type="caution">
    <text evidence="1">The sequence shown here is derived from an EMBL/GenBank/DDBJ whole genome shotgun (WGS) entry which is preliminary data.</text>
</comment>
<gene>
    <name evidence="1" type="ORF">ASZ90_015952</name>
</gene>
<dbReference type="EMBL" id="LNQE01001663">
    <property type="protein sequence ID" value="KUG14409.1"/>
    <property type="molecule type" value="Genomic_DNA"/>
</dbReference>
<name>A0A0W8F0S2_9ZZZZ</name>
<accession>A0A0W8F0S2</accession>
<proteinExistence type="predicted"/>
<organism evidence="1">
    <name type="scientific">hydrocarbon metagenome</name>
    <dbReference type="NCBI Taxonomy" id="938273"/>
    <lineage>
        <taxon>unclassified sequences</taxon>
        <taxon>metagenomes</taxon>
        <taxon>ecological metagenomes</taxon>
    </lineage>
</organism>
<sequence length="39" mass="4539">MCRKPLSLRAIQDIKYSRENPPAYMGLVYERPKLVDLSS</sequence>
<protein>
    <submittedName>
        <fullName evidence="1">Uncharacterized protein</fullName>
    </submittedName>
</protein>